<dbReference type="Gene3D" id="3.30.565.10">
    <property type="entry name" value="Histidine kinase-like ATPase, C-terminal domain"/>
    <property type="match status" value="1"/>
</dbReference>
<dbReference type="Pfam" id="PF02518">
    <property type="entry name" value="HATPase_c"/>
    <property type="match status" value="1"/>
</dbReference>
<dbReference type="Pfam" id="PF01590">
    <property type="entry name" value="GAF"/>
    <property type="match status" value="1"/>
</dbReference>
<protein>
    <recommendedName>
        <fullName evidence="2">histidine kinase</fullName>
        <ecNumber evidence="2">2.7.13.3</ecNumber>
    </recommendedName>
</protein>
<feature type="transmembrane region" description="Helical" evidence="4">
    <location>
        <begin position="190"/>
        <end position="210"/>
    </location>
</feature>
<dbReference type="SMART" id="SM00387">
    <property type="entry name" value="HATPase_c"/>
    <property type="match status" value="1"/>
</dbReference>
<reference evidence="6" key="1">
    <citation type="journal article" date="2014" name="Int. J. Syst. Evol. Microbiol.">
        <title>Complete genome sequence of Corynebacterium casei LMG S-19264T (=DSM 44701T), isolated from a smear-ripened cheese.</title>
        <authorList>
            <consortium name="US DOE Joint Genome Institute (JGI-PGF)"/>
            <person name="Walter F."/>
            <person name="Albersmeier A."/>
            <person name="Kalinowski J."/>
            <person name="Ruckert C."/>
        </authorList>
    </citation>
    <scope>NUCLEOTIDE SEQUENCE</scope>
    <source>
        <strain evidence="6">CGMCC 1.15330</strain>
    </source>
</reference>
<feature type="transmembrane region" description="Helical" evidence="4">
    <location>
        <begin position="37"/>
        <end position="56"/>
    </location>
</feature>
<keyword evidence="4" id="KW-1133">Transmembrane helix</keyword>
<keyword evidence="3" id="KW-0597">Phosphoprotein</keyword>
<dbReference type="PROSITE" id="PS50109">
    <property type="entry name" value="HIS_KIN"/>
    <property type="match status" value="1"/>
</dbReference>
<reference evidence="6" key="2">
    <citation type="submission" date="2020-09" db="EMBL/GenBank/DDBJ databases">
        <authorList>
            <person name="Sun Q."/>
            <person name="Zhou Y."/>
        </authorList>
    </citation>
    <scope>NUCLEOTIDE SEQUENCE</scope>
    <source>
        <strain evidence="6">CGMCC 1.15330</strain>
    </source>
</reference>
<dbReference type="InterPro" id="IPR005467">
    <property type="entry name" value="His_kinase_dom"/>
</dbReference>
<gene>
    <name evidence="6" type="ORF">GCM10011380_07290</name>
</gene>
<dbReference type="SUPFAM" id="SSF55781">
    <property type="entry name" value="GAF domain-like"/>
    <property type="match status" value="1"/>
</dbReference>
<evidence type="ECO:0000256" key="2">
    <source>
        <dbReference type="ARBA" id="ARBA00012438"/>
    </source>
</evidence>
<feature type="transmembrane region" description="Helical" evidence="4">
    <location>
        <begin position="98"/>
        <end position="118"/>
    </location>
</feature>
<dbReference type="NCBIfam" id="TIGR02916">
    <property type="entry name" value="PEP_his_kin"/>
    <property type="match status" value="1"/>
</dbReference>
<evidence type="ECO:0000259" key="5">
    <source>
        <dbReference type="PROSITE" id="PS50109"/>
    </source>
</evidence>
<dbReference type="InterPro" id="IPR003594">
    <property type="entry name" value="HATPase_dom"/>
</dbReference>
<dbReference type="InterPro" id="IPR014265">
    <property type="entry name" value="XrtA/PrsK"/>
</dbReference>
<keyword evidence="4" id="KW-0472">Membrane</keyword>
<feature type="domain" description="Histidine kinase" evidence="5">
    <location>
        <begin position="474"/>
        <end position="677"/>
    </location>
</feature>
<evidence type="ECO:0000313" key="6">
    <source>
        <dbReference type="EMBL" id="GGB20246.1"/>
    </source>
</evidence>
<feature type="transmembrane region" description="Helical" evidence="4">
    <location>
        <begin position="160"/>
        <end position="184"/>
    </location>
</feature>
<sequence>MTATIILWGHALAALLFGALALASWRQDAAPLRRVSAVPHAALATALALTALWALAVAGIEPDDVSTQIARAARSLAWLHVIVLLARARGGAGRSMTALALLAALVLLGDMVLAVLGGSEPGRALAVTRALLAAVGAAGACLLLSHVAGQRGRDTGALRLLTLGLALIWGGDLIAAAATVLQPAMLGEVIALRGPVMVAVALLLAAAGADRGVSGPALSRPLAMRLIVLSAVIAYAGFIVLLASGAAVLAGVHARAAQTAVVFGATAALLAFVSTPWLRAWMRVKVAKHLFGHRYDYRSEWQRFTATLGVPGEGADPLGTRIVKALADITDSPAGLLLTCAGEGLAEAAAWRWPGEPKERGAEAAFARHLAQTGRILSLDELRGDAGAPEWQVVPHWLAGDPDAWAVVPLPHGERLTGAIILSRPPVDRALDWEDFDLLRIAGRQAASYLAEDRAHAALAEARRFDEFNRRFAFLIHDIKNVASQLTLVARNAERHADNPAFRADMVATLRDSAGRMTTLLARLGQHDGARPETARPVDLAELALRLATVRRAQHPVEIIDQGRAFALAQPQRLEQALGHLLQNAAEASAPGAPVTLLVGGGDDGRPRIAVRDTGCGMSAAFVRDQLFRPFASSKPAGFGIGAYEARQLVQAMGGTLEVDSREGAGSCFTILLPAAPADTGSLENAA</sequence>
<dbReference type="PRINTS" id="PR00344">
    <property type="entry name" value="BCTRLSENSOR"/>
</dbReference>
<dbReference type="Proteomes" id="UP000623067">
    <property type="component" value="Unassembled WGS sequence"/>
</dbReference>
<dbReference type="GO" id="GO:0000155">
    <property type="term" value="F:phosphorelay sensor kinase activity"/>
    <property type="evidence" value="ECO:0007669"/>
    <property type="project" value="TreeGrafter"/>
</dbReference>
<dbReference type="InterPro" id="IPR036890">
    <property type="entry name" value="HATPase_C_sf"/>
</dbReference>
<dbReference type="EMBL" id="BMIH01000001">
    <property type="protein sequence ID" value="GGB20246.1"/>
    <property type="molecule type" value="Genomic_DNA"/>
</dbReference>
<comment type="catalytic activity">
    <reaction evidence="1">
        <text>ATP + protein L-histidine = ADP + protein N-phospho-L-histidine.</text>
        <dbReference type="EC" id="2.7.13.3"/>
    </reaction>
</comment>
<organism evidence="6 7">
    <name type="scientific">Sphingomonas metalli</name>
    <dbReference type="NCBI Taxonomy" id="1779358"/>
    <lineage>
        <taxon>Bacteria</taxon>
        <taxon>Pseudomonadati</taxon>
        <taxon>Pseudomonadota</taxon>
        <taxon>Alphaproteobacteria</taxon>
        <taxon>Sphingomonadales</taxon>
        <taxon>Sphingomonadaceae</taxon>
        <taxon>Sphingomonas</taxon>
    </lineage>
</organism>
<keyword evidence="4" id="KW-0812">Transmembrane</keyword>
<dbReference type="PANTHER" id="PTHR43547:SF2">
    <property type="entry name" value="HYBRID SIGNAL TRANSDUCTION HISTIDINE KINASE C"/>
    <property type="match status" value="1"/>
</dbReference>
<dbReference type="InterPro" id="IPR004358">
    <property type="entry name" value="Sig_transdc_His_kin-like_C"/>
</dbReference>
<dbReference type="AlphaFoldDB" id="A0A916SZ60"/>
<feature type="transmembrane region" description="Helical" evidence="4">
    <location>
        <begin position="256"/>
        <end position="278"/>
    </location>
</feature>
<dbReference type="EC" id="2.7.13.3" evidence="2"/>
<evidence type="ECO:0000256" key="1">
    <source>
        <dbReference type="ARBA" id="ARBA00000085"/>
    </source>
</evidence>
<dbReference type="Gene3D" id="3.30.450.40">
    <property type="match status" value="1"/>
</dbReference>
<evidence type="ECO:0000256" key="3">
    <source>
        <dbReference type="ARBA" id="ARBA00022553"/>
    </source>
</evidence>
<comment type="caution">
    <text evidence="6">The sequence shown here is derived from an EMBL/GenBank/DDBJ whole genome shotgun (WGS) entry which is preliminary data.</text>
</comment>
<dbReference type="SUPFAM" id="SSF55874">
    <property type="entry name" value="ATPase domain of HSP90 chaperone/DNA topoisomerase II/histidine kinase"/>
    <property type="match status" value="1"/>
</dbReference>
<dbReference type="InterPro" id="IPR003018">
    <property type="entry name" value="GAF"/>
</dbReference>
<dbReference type="InterPro" id="IPR029016">
    <property type="entry name" value="GAF-like_dom_sf"/>
</dbReference>
<proteinExistence type="predicted"/>
<feature type="transmembrane region" description="Helical" evidence="4">
    <location>
        <begin position="222"/>
        <end position="250"/>
    </location>
</feature>
<name>A0A916SZ60_9SPHN</name>
<feature type="transmembrane region" description="Helical" evidence="4">
    <location>
        <begin position="6"/>
        <end position="25"/>
    </location>
</feature>
<keyword evidence="7" id="KW-1185">Reference proteome</keyword>
<evidence type="ECO:0000313" key="7">
    <source>
        <dbReference type="Proteomes" id="UP000623067"/>
    </source>
</evidence>
<dbReference type="PANTHER" id="PTHR43547">
    <property type="entry name" value="TWO-COMPONENT HISTIDINE KINASE"/>
    <property type="match status" value="1"/>
</dbReference>
<accession>A0A916SZ60</accession>
<evidence type="ECO:0000256" key="4">
    <source>
        <dbReference type="SAM" id="Phobius"/>
    </source>
</evidence>
<feature type="transmembrane region" description="Helical" evidence="4">
    <location>
        <begin position="130"/>
        <end position="148"/>
    </location>
</feature>
<dbReference type="RefSeq" id="WP_188657273.1">
    <property type="nucleotide sequence ID" value="NZ_BMIH01000001.1"/>
</dbReference>